<evidence type="ECO:0000313" key="1">
    <source>
        <dbReference type="EMBL" id="PTQ37638.1"/>
    </source>
</evidence>
<dbReference type="AlphaFoldDB" id="A0A2R6WUW8"/>
<sequence length="77" mass="8106">MAVAQTVTPTKMSGSVLVACLPAATGCCRSSTRPSRSAAADSEDFSVSDMATEKLTWTKKATEARAKFSALLLRHSL</sequence>
<dbReference type="Proteomes" id="UP000244005">
    <property type="component" value="Unassembled WGS sequence"/>
</dbReference>
<protein>
    <submittedName>
        <fullName evidence="1">Uncharacterized protein</fullName>
    </submittedName>
</protein>
<accession>A0A2R6WUW8</accession>
<organism evidence="1 2">
    <name type="scientific">Marchantia polymorpha</name>
    <name type="common">Common liverwort</name>
    <name type="synonym">Marchantia aquatica</name>
    <dbReference type="NCBI Taxonomy" id="3197"/>
    <lineage>
        <taxon>Eukaryota</taxon>
        <taxon>Viridiplantae</taxon>
        <taxon>Streptophyta</taxon>
        <taxon>Embryophyta</taxon>
        <taxon>Marchantiophyta</taxon>
        <taxon>Marchantiopsida</taxon>
        <taxon>Marchantiidae</taxon>
        <taxon>Marchantiales</taxon>
        <taxon>Marchantiaceae</taxon>
        <taxon>Marchantia</taxon>
    </lineage>
</organism>
<evidence type="ECO:0000313" key="2">
    <source>
        <dbReference type="Proteomes" id="UP000244005"/>
    </source>
</evidence>
<keyword evidence="2" id="KW-1185">Reference proteome</keyword>
<reference evidence="2" key="1">
    <citation type="journal article" date="2017" name="Cell">
        <title>Insights into land plant evolution garnered from the Marchantia polymorpha genome.</title>
        <authorList>
            <person name="Bowman J.L."/>
            <person name="Kohchi T."/>
            <person name="Yamato K.T."/>
            <person name="Jenkins J."/>
            <person name="Shu S."/>
            <person name="Ishizaki K."/>
            <person name="Yamaoka S."/>
            <person name="Nishihama R."/>
            <person name="Nakamura Y."/>
            <person name="Berger F."/>
            <person name="Adam C."/>
            <person name="Aki S.S."/>
            <person name="Althoff F."/>
            <person name="Araki T."/>
            <person name="Arteaga-Vazquez M.A."/>
            <person name="Balasubrmanian S."/>
            <person name="Barry K."/>
            <person name="Bauer D."/>
            <person name="Boehm C.R."/>
            <person name="Briginshaw L."/>
            <person name="Caballero-Perez J."/>
            <person name="Catarino B."/>
            <person name="Chen F."/>
            <person name="Chiyoda S."/>
            <person name="Chovatia M."/>
            <person name="Davies K.M."/>
            <person name="Delmans M."/>
            <person name="Demura T."/>
            <person name="Dierschke T."/>
            <person name="Dolan L."/>
            <person name="Dorantes-Acosta A.E."/>
            <person name="Eklund D.M."/>
            <person name="Florent S.N."/>
            <person name="Flores-Sandoval E."/>
            <person name="Fujiyama A."/>
            <person name="Fukuzawa H."/>
            <person name="Galik B."/>
            <person name="Grimanelli D."/>
            <person name="Grimwood J."/>
            <person name="Grossniklaus U."/>
            <person name="Hamada T."/>
            <person name="Haseloff J."/>
            <person name="Hetherington A.J."/>
            <person name="Higo A."/>
            <person name="Hirakawa Y."/>
            <person name="Hundley H.N."/>
            <person name="Ikeda Y."/>
            <person name="Inoue K."/>
            <person name="Inoue S.I."/>
            <person name="Ishida S."/>
            <person name="Jia Q."/>
            <person name="Kakita M."/>
            <person name="Kanazawa T."/>
            <person name="Kawai Y."/>
            <person name="Kawashima T."/>
            <person name="Kennedy M."/>
            <person name="Kinose K."/>
            <person name="Kinoshita T."/>
            <person name="Kohara Y."/>
            <person name="Koide E."/>
            <person name="Komatsu K."/>
            <person name="Kopischke S."/>
            <person name="Kubo M."/>
            <person name="Kyozuka J."/>
            <person name="Lagercrantz U."/>
            <person name="Lin S.S."/>
            <person name="Lindquist E."/>
            <person name="Lipzen A.M."/>
            <person name="Lu C.W."/>
            <person name="De Luna E."/>
            <person name="Martienssen R.A."/>
            <person name="Minamino N."/>
            <person name="Mizutani M."/>
            <person name="Mizutani M."/>
            <person name="Mochizuki N."/>
            <person name="Monte I."/>
            <person name="Mosher R."/>
            <person name="Nagasaki H."/>
            <person name="Nakagami H."/>
            <person name="Naramoto S."/>
            <person name="Nishitani K."/>
            <person name="Ohtani M."/>
            <person name="Okamoto T."/>
            <person name="Okumura M."/>
            <person name="Phillips J."/>
            <person name="Pollak B."/>
            <person name="Reinders A."/>
            <person name="Rovekamp M."/>
            <person name="Sano R."/>
            <person name="Sawa S."/>
            <person name="Schmid M.W."/>
            <person name="Shirakawa M."/>
            <person name="Solano R."/>
            <person name="Spunde A."/>
            <person name="Suetsugu N."/>
            <person name="Sugano S."/>
            <person name="Sugiyama A."/>
            <person name="Sun R."/>
            <person name="Suzuki Y."/>
            <person name="Takenaka M."/>
            <person name="Takezawa D."/>
            <person name="Tomogane H."/>
            <person name="Tsuzuki M."/>
            <person name="Ueda T."/>
            <person name="Umeda M."/>
            <person name="Ward J.M."/>
            <person name="Watanabe Y."/>
            <person name="Yazaki K."/>
            <person name="Yokoyama R."/>
            <person name="Yoshitake Y."/>
            <person name="Yotsui I."/>
            <person name="Zachgo S."/>
            <person name="Schmutz J."/>
        </authorList>
    </citation>
    <scope>NUCLEOTIDE SEQUENCE [LARGE SCALE GENOMIC DNA]</scope>
    <source>
        <strain evidence="2">Tak-1</strain>
    </source>
</reference>
<gene>
    <name evidence="1" type="ORF">MARPO_0056s0088</name>
</gene>
<proteinExistence type="predicted"/>
<name>A0A2R6WUW8_MARPO</name>
<dbReference type="EMBL" id="KZ772728">
    <property type="protein sequence ID" value="PTQ37638.1"/>
    <property type="molecule type" value="Genomic_DNA"/>
</dbReference>
<dbReference type="Gramene" id="Mp6g15760.1">
    <property type="protein sequence ID" value="Mp6g15760.1.cds1"/>
    <property type="gene ID" value="Mp6g15760"/>
</dbReference>